<evidence type="ECO:0000256" key="3">
    <source>
        <dbReference type="ARBA" id="ARBA00022737"/>
    </source>
</evidence>
<comment type="subcellular location">
    <subcellularLocation>
        <location evidence="1">Cytoplasm</location>
        <location evidence="1">Cytoskeleton</location>
        <location evidence="1">Cilium axoneme</location>
    </subcellularLocation>
</comment>
<organism evidence="7 8">
    <name type="scientific">Dryococelus australis</name>
    <dbReference type="NCBI Taxonomy" id="614101"/>
    <lineage>
        <taxon>Eukaryota</taxon>
        <taxon>Metazoa</taxon>
        <taxon>Ecdysozoa</taxon>
        <taxon>Arthropoda</taxon>
        <taxon>Hexapoda</taxon>
        <taxon>Insecta</taxon>
        <taxon>Pterygota</taxon>
        <taxon>Neoptera</taxon>
        <taxon>Polyneoptera</taxon>
        <taxon>Phasmatodea</taxon>
        <taxon>Verophasmatodea</taxon>
        <taxon>Anareolatae</taxon>
        <taxon>Phasmatidae</taxon>
        <taxon>Eurycanthinae</taxon>
        <taxon>Dryococelus</taxon>
    </lineage>
</organism>
<reference evidence="7 8" key="1">
    <citation type="submission" date="2023-02" db="EMBL/GenBank/DDBJ databases">
        <title>LHISI_Scaffold_Assembly.</title>
        <authorList>
            <person name="Stuart O.P."/>
            <person name="Cleave R."/>
            <person name="Magrath M.J.L."/>
            <person name="Mikheyev A.S."/>
        </authorList>
    </citation>
    <scope>NUCLEOTIDE SEQUENCE [LARGE SCALE GENOMIC DNA]</scope>
    <source>
        <strain evidence="7">Daus_M_001</strain>
        <tissue evidence="7">Leg muscle</tissue>
    </source>
</reference>
<keyword evidence="2" id="KW-0963">Cytoplasm</keyword>
<dbReference type="PROSITE" id="PS51336">
    <property type="entry name" value="DM10"/>
    <property type="match status" value="3"/>
</dbReference>
<evidence type="ECO:0000256" key="5">
    <source>
        <dbReference type="ARBA" id="ARBA00023273"/>
    </source>
</evidence>
<evidence type="ECO:0000256" key="2">
    <source>
        <dbReference type="ARBA" id="ARBA00022490"/>
    </source>
</evidence>
<feature type="domain" description="DM10" evidence="6">
    <location>
        <begin position="462"/>
        <end position="585"/>
    </location>
</feature>
<dbReference type="Pfam" id="PF06565">
    <property type="entry name" value="DM10_dom"/>
    <property type="match status" value="3"/>
</dbReference>
<protein>
    <recommendedName>
        <fullName evidence="6">DM10 domain-containing protein</fullName>
    </recommendedName>
</protein>
<dbReference type="Proteomes" id="UP001159363">
    <property type="component" value="Chromosome 11"/>
</dbReference>
<evidence type="ECO:0000256" key="4">
    <source>
        <dbReference type="ARBA" id="ARBA00023212"/>
    </source>
</evidence>
<dbReference type="EMBL" id="JARBHB010000012">
    <property type="protein sequence ID" value="KAJ8871831.1"/>
    <property type="molecule type" value="Genomic_DNA"/>
</dbReference>
<evidence type="ECO:0000313" key="7">
    <source>
        <dbReference type="EMBL" id="KAJ8871831.1"/>
    </source>
</evidence>
<dbReference type="Gene3D" id="2.30.29.170">
    <property type="match status" value="3"/>
</dbReference>
<dbReference type="Pfam" id="PF00078">
    <property type="entry name" value="RVT_1"/>
    <property type="match status" value="1"/>
</dbReference>
<feature type="domain" description="DM10" evidence="6">
    <location>
        <begin position="642"/>
        <end position="724"/>
    </location>
</feature>
<keyword evidence="3" id="KW-0677">Repeat</keyword>
<evidence type="ECO:0000313" key="8">
    <source>
        <dbReference type="Proteomes" id="UP001159363"/>
    </source>
</evidence>
<dbReference type="SMART" id="SM00676">
    <property type="entry name" value="DM10"/>
    <property type="match status" value="3"/>
</dbReference>
<dbReference type="PANTHER" id="PTHR12086:SF9">
    <property type="entry name" value="EF-HAND DOMAIN-CONTAINING PROTEIN 1"/>
    <property type="match status" value="1"/>
</dbReference>
<dbReference type="InterPro" id="IPR040193">
    <property type="entry name" value="EFHC1/EFHC2/EFHB"/>
</dbReference>
<accession>A0ABQ9GIJ0</accession>
<comment type="caution">
    <text evidence="7">The sequence shown here is derived from an EMBL/GenBank/DDBJ whole genome shotgun (WGS) entry which is preliminary data.</text>
</comment>
<keyword evidence="4" id="KW-0206">Cytoskeleton</keyword>
<keyword evidence="5" id="KW-0966">Cell projection</keyword>
<name>A0ABQ9GIJ0_9NEOP</name>
<keyword evidence="8" id="KW-1185">Reference proteome</keyword>
<dbReference type="InterPro" id="IPR000477">
    <property type="entry name" value="RT_dom"/>
</dbReference>
<dbReference type="PANTHER" id="PTHR12086">
    <property type="entry name" value="EF-HAND DOMAIN C-TERMINAL CONTAINING PROTEIN"/>
    <property type="match status" value="1"/>
</dbReference>
<feature type="domain" description="DM10" evidence="6">
    <location>
        <begin position="314"/>
        <end position="419"/>
    </location>
</feature>
<evidence type="ECO:0000259" key="6">
    <source>
        <dbReference type="PROSITE" id="PS51336"/>
    </source>
</evidence>
<sequence length="724" mass="83194">MRGSRVAKVVLIRVGRNDLARREVGQEVEWYLRGLPRKVREKFPGARAVVSGVLVKKGVSNRKAVAARDLNDSGVKWVEGAEGMVAENSKFKMREWEIEKVVDEGKQVDACFIDFEKAFDKVPHGTLMRKVEALIPDRRVVEWIGDFVRWRRQRVKVGEAILEEEEVTSVVPQGSVLGPLLFTILETRFHLPQKFGFRNGYRVTTPVNVGLGGRPLDSDSVALYRDVELVQPSLMMELSWCSLRDRQRVEKLVRMYRMVHGELVMVKSEEISAAHNSEVLRAGEDEARFDPSLTYGRSKSSAPPLFVPHFVLYDKKVLLFRGFFKESVCESPDEHYRVRHVNILYYLEDDTMSVMEPPVENSGLVQGCLVRRDRIPRNSAGYCWHWKDLNIGLDLPIYGIVYHTIDCDSFTKEYLESQGVELNPPEELPPDPYTMDRVLKAQTPAVVSSVLDDKLRRFLEFDGKILRFYVVWDDRDSDPSGCSELVPYVMYYFLADDTVQVQEVHSKNDGRDPFPLLLRKTKLPKNWKDIPANFPSLYLEVTDQEITEYYAPKDFIIGNTIFVLGRRFLIYDCDEFTRNYFNKALNITQPAWINVFPKKKLPPQQVIPPHTGFGTPEDSLQSCLSLQPKPPKKDVIRYVVNASKYLRYEARLDWVHPEDKERRFIVLYSLSDGQISITEPPIRNSGIIGGPFLKPMLVPKPGTDANNPEYYTASDIYIGMYDSI</sequence>
<evidence type="ECO:0000256" key="1">
    <source>
        <dbReference type="ARBA" id="ARBA00004430"/>
    </source>
</evidence>
<gene>
    <name evidence="7" type="ORF">PR048_028171</name>
</gene>
<dbReference type="InterPro" id="IPR006602">
    <property type="entry name" value="DM10_dom"/>
</dbReference>
<proteinExistence type="predicted"/>